<gene>
    <name evidence="2" type="ORF">AAF712_016859</name>
</gene>
<evidence type="ECO:0000313" key="2">
    <source>
        <dbReference type="EMBL" id="KAL0056535.1"/>
    </source>
</evidence>
<accession>A0ABR2Z4W0</accession>
<protein>
    <submittedName>
        <fullName evidence="2">Uncharacterized protein</fullName>
    </submittedName>
</protein>
<dbReference type="EMBL" id="JBBXMP010001463">
    <property type="protein sequence ID" value="KAL0056535.1"/>
    <property type="molecule type" value="Genomic_DNA"/>
</dbReference>
<evidence type="ECO:0000256" key="1">
    <source>
        <dbReference type="SAM" id="MobiDB-lite"/>
    </source>
</evidence>
<feature type="compositionally biased region" description="Polar residues" evidence="1">
    <location>
        <begin position="1"/>
        <end position="11"/>
    </location>
</feature>
<keyword evidence="3" id="KW-1185">Reference proteome</keyword>
<comment type="caution">
    <text evidence="2">The sequence shown here is derived from an EMBL/GenBank/DDBJ whole genome shotgun (WGS) entry which is preliminary data.</text>
</comment>
<feature type="region of interest" description="Disordered" evidence="1">
    <location>
        <begin position="1"/>
        <end position="23"/>
    </location>
</feature>
<feature type="non-terminal residue" evidence="2">
    <location>
        <position position="1"/>
    </location>
</feature>
<reference evidence="2 3" key="1">
    <citation type="submission" date="2024-05" db="EMBL/GenBank/DDBJ databases">
        <title>A draft genome resource for the thread blight pathogen Marasmius tenuissimus strain MS-2.</title>
        <authorList>
            <person name="Yulfo-Soto G.E."/>
            <person name="Baruah I.K."/>
            <person name="Amoako-Attah I."/>
            <person name="Bukari Y."/>
            <person name="Meinhardt L.W."/>
            <person name="Bailey B.A."/>
            <person name="Cohen S.P."/>
        </authorList>
    </citation>
    <scope>NUCLEOTIDE SEQUENCE [LARGE SCALE GENOMIC DNA]</scope>
    <source>
        <strain evidence="2 3">MS-2</strain>
    </source>
</reference>
<dbReference type="Proteomes" id="UP001437256">
    <property type="component" value="Unassembled WGS sequence"/>
</dbReference>
<organism evidence="2 3">
    <name type="scientific">Marasmius tenuissimus</name>
    <dbReference type="NCBI Taxonomy" id="585030"/>
    <lineage>
        <taxon>Eukaryota</taxon>
        <taxon>Fungi</taxon>
        <taxon>Dikarya</taxon>
        <taxon>Basidiomycota</taxon>
        <taxon>Agaricomycotina</taxon>
        <taxon>Agaricomycetes</taxon>
        <taxon>Agaricomycetidae</taxon>
        <taxon>Agaricales</taxon>
        <taxon>Marasmiineae</taxon>
        <taxon>Marasmiaceae</taxon>
        <taxon>Marasmius</taxon>
    </lineage>
</organism>
<sequence length="109" mass="12551">VLKTTSPASEPQRTHSRSRTAEQCLSKPTRPLIFAPHITSADVVLLLLNLVRYESIVVDTPTHRRSAQRQDSKIRKERRCTRSTRFVRFGCTSNSGEWASETERRALWE</sequence>
<proteinExistence type="predicted"/>
<name>A0ABR2Z4W0_9AGAR</name>
<evidence type="ECO:0000313" key="3">
    <source>
        <dbReference type="Proteomes" id="UP001437256"/>
    </source>
</evidence>